<evidence type="ECO:0000313" key="1">
    <source>
        <dbReference type="EMBL" id="BDE07844.1"/>
    </source>
</evidence>
<gene>
    <name evidence="1" type="ORF">WPS_31200</name>
</gene>
<proteinExistence type="predicted"/>
<organism evidence="1 2">
    <name type="scientific">Vulcanimicrobium alpinum</name>
    <dbReference type="NCBI Taxonomy" id="3016050"/>
    <lineage>
        <taxon>Bacteria</taxon>
        <taxon>Bacillati</taxon>
        <taxon>Vulcanimicrobiota</taxon>
        <taxon>Vulcanimicrobiia</taxon>
        <taxon>Vulcanimicrobiales</taxon>
        <taxon>Vulcanimicrobiaceae</taxon>
        <taxon>Vulcanimicrobium</taxon>
    </lineage>
</organism>
<name>A0AAN2CAY5_UNVUL</name>
<dbReference type="EMBL" id="AP025523">
    <property type="protein sequence ID" value="BDE07844.1"/>
    <property type="molecule type" value="Genomic_DNA"/>
</dbReference>
<reference evidence="1 2" key="1">
    <citation type="journal article" date="2022" name="ISME Commun">
        <title>Vulcanimicrobium alpinus gen. nov. sp. nov., the first cultivated representative of the candidate phylum 'Eremiobacterota', is a metabolically versatile aerobic anoxygenic phototroph.</title>
        <authorList>
            <person name="Yabe S."/>
            <person name="Muto K."/>
            <person name="Abe K."/>
            <person name="Yokota A."/>
            <person name="Staudigel H."/>
            <person name="Tebo B.M."/>
        </authorList>
    </citation>
    <scope>NUCLEOTIDE SEQUENCE [LARGE SCALE GENOMIC DNA]</scope>
    <source>
        <strain evidence="1 2">WC8-2</strain>
    </source>
</reference>
<sequence>MQDVRDRVDRRTFIQDVTEPLTGRIDQRKVAAKFNNLEHAVNDLTAAVEQIAESAEERKSA</sequence>
<protein>
    <submittedName>
        <fullName evidence="1">Uncharacterized protein</fullName>
    </submittedName>
</protein>
<accession>A0AAN2CAY5</accession>
<dbReference type="KEGG" id="vab:WPS_31200"/>
<keyword evidence="2" id="KW-1185">Reference proteome</keyword>
<dbReference type="AlphaFoldDB" id="A0AAN2CAY5"/>
<evidence type="ECO:0000313" key="2">
    <source>
        <dbReference type="Proteomes" id="UP001317532"/>
    </source>
</evidence>
<dbReference type="Proteomes" id="UP001317532">
    <property type="component" value="Chromosome"/>
</dbReference>